<dbReference type="GO" id="GO:0000976">
    <property type="term" value="F:transcription cis-regulatory region binding"/>
    <property type="evidence" value="ECO:0007669"/>
    <property type="project" value="TreeGrafter"/>
</dbReference>
<dbReference type="Pfam" id="PF00172">
    <property type="entry name" value="Zn_clus"/>
    <property type="match status" value="1"/>
</dbReference>
<dbReference type="SUPFAM" id="SSF57701">
    <property type="entry name" value="Zn2/Cys6 DNA-binding domain"/>
    <property type="match status" value="1"/>
</dbReference>
<keyword evidence="3" id="KW-0805">Transcription regulation</keyword>
<dbReference type="GO" id="GO:0007618">
    <property type="term" value="P:mating"/>
    <property type="evidence" value="ECO:0007669"/>
    <property type="project" value="UniProtKB-ARBA"/>
</dbReference>
<dbReference type="Proteomes" id="UP000030161">
    <property type="component" value="Unassembled WGS sequence"/>
</dbReference>
<evidence type="ECO:0000256" key="1">
    <source>
        <dbReference type="ARBA" id="ARBA00022723"/>
    </source>
</evidence>
<keyword evidence="7" id="KW-0539">Nucleus</keyword>
<reference evidence="10 11" key="1">
    <citation type="submission" date="2013-12" db="EMBL/GenBank/DDBJ databases">
        <title>The Genome Sequence of Candida albicans P78048.</title>
        <authorList>
            <consortium name="The Broad Institute Genome Sequencing Platform"/>
            <consortium name="The Broad Institute Genome Sequencing Center for Infectious Disease"/>
            <person name="Cuomo C."/>
            <person name="Bennett R."/>
            <person name="Hirakawa M."/>
            <person name="Noverr M."/>
            <person name="Mitchell A."/>
            <person name="Young S.K."/>
            <person name="Zeng Q."/>
            <person name="Gargeya S."/>
            <person name="Fitzgerald M."/>
            <person name="Abouelleil A."/>
            <person name="Alvarado L."/>
            <person name="Berlin A.M."/>
            <person name="Chapman S.B."/>
            <person name="Dewar J."/>
            <person name="Goldberg J."/>
            <person name="Griggs A."/>
            <person name="Gujja S."/>
            <person name="Hansen M."/>
            <person name="Howarth C."/>
            <person name="Imamovic A."/>
            <person name="Larimer J."/>
            <person name="McCowan C."/>
            <person name="Murphy C."/>
            <person name="Pearson M."/>
            <person name="Priest M."/>
            <person name="Roberts A."/>
            <person name="Saif S."/>
            <person name="Shea T."/>
            <person name="Sykes S."/>
            <person name="Wortman J."/>
            <person name="Nusbaum C."/>
            <person name="Birren B."/>
        </authorList>
    </citation>
    <scope>NUCLEOTIDE SEQUENCE [LARGE SCALE GENOMIC DNA]</scope>
    <source>
        <strain evidence="10 11">P78048</strain>
    </source>
</reference>
<dbReference type="SMART" id="SM00066">
    <property type="entry name" value="GAL4"/>
    <property type="match status" value="1"/>
</dbReference>
<evidence type="ECO:0000256" key="2">
    <source>
        <dbReference type="ARBA" id="ARBA00022833"/>
    </source>
</evidence>
<proteinExistence type="predicted"/>
<evidence type="ECO:0000313" key="11">
    <source>
        <dbReference type="Proteomes" id="UP000030161"/>
    </source>
</evidence>
<evidence type="ECO:0000256" key="3">
    <source>
        <dbReference type="ARBA" id="ARBA00023015"/>
    </source>
</evidence>
<dbReference type="GO" id="GO:0045944">
    <property type="term" value="P:positive regulation of transcription by RNA polymerase II"/>
    <property type="evidence" value="ECO:0007669"/>
    <property type="project" value="TreeGrafter"/>
</dbReference>
<keyword evidence="5" id="KW-0238">DNA-binding</keyword>
<name>A0AB34PTR9_CANAX</name>
<dbReference type="GO" id="GO:0008270">
    <property type="term" value="F:zinc ion binding"/>
    <property type="evidence" value="ECO:0007669"/>
    <property type="project" value="InterPro"/>
</dbReference>
<protein>
    <recommendedName>
        <fullName evidence="9">Zn(2)-C6 fungal-type domain-containing protein</fullName>
    </recommendedName>
</protein>
<dbReference type="InterPro" id="IPR036864">
    <property type="entry name" value="Zn2-C6_fun-type_DNA-bd_sf"/>
</dbReference>
<dbReference type="PROSITE" id="PS50048">
    <property type="entry name" value="ZN2_CY6_FUNGAL_2"/>
    <property type="match status" value="1"/>
</dbReference>
<dbReference type="CDD" id="cd00067">
    <property type="entry name" value="GAL4"/>
    <property type="match status" value="1"/>
</dbReference>
<dbReference type="PANTHER" id="PTHR37534:SF2">
    <property type="entry name" value="N-ACETYLTRANSFERASE DOMAIN-CONTAINING PROTEIN"/>
    <property type="match status" value="1"/>
</dbReference>
<evidence type="ECO:0000256" key="8">
    <source>
        <dbReference type="SAM" id="MobiDB-lite"/>
    </source>
</evidence>
<dbReference type="FunFam" id="4.10.240.10:FF:000075">
    <property type="entry name" value="Transcriptional regulatory protein moc3"/>
    <property type="match status" value="1"/>
</dbReference>
<dbReference type="AlphaFoldDB" id="A0AB34PTR9"/>
<feature type="domain" description="Zn(2)-C6 fungal-type" evidence="9">
    <location>
        <begin position="18"/>
        <end position="46"/>
    </location>
</feature>
<feature type="region of interest" description="Disordered" evidence="8">
    <location>
        <begin position="63"/>
        <end position="84"/>
    </location>
</feature>
<evidence type="ECO:0000259" key="9">
    <source>
        <dbReference type="PROSITE" id="PS50048"/>
    </source>
</evidence>
<dbReference type="GO" id="GO:0044403">
    <property type="term" value="P:biological process involved in symbiotic interaction"/>
    <property type="evidence" value="ECO:0007669"/>
    <property type="project" value="UniProtKB-ARBA"/>
</dbReference>
<evidence type="ECO:0000256" key="7">
    <source>
        <dbReference type="ARBA" id="ARBA00023242"/>
    </source>
</evidence>
<dbReference type="Gene3D" id="4.10.240.10">
    <property type="entry name" value="Zn(2)-C6 fungal-type DNA-binding domain"/>
    <property type="match status" value="1"/>
</dbReference>
<dbReference type="PANTHER" id="PTHR37534">
    <property type="entry name" value="TRANSCRIPTIONAL ACTIVATOR PROTEIN UGA3"/>
    <property type="match status" value="1"/>
</dbReference>
<evidence type="ECO:0000256" key="5">
    <source>
        <dbReference type="ARBA" id="ARBA00023125"/>
    </source>
</evidence>
<evidence type="ECO:0000256" key="4">
    <source>
        <dbReference type="ARBA" id="ARBA00023026"/>
    </source>
</evidence>
<evidence type="ECO:0000313" key="10">
    <source>
        <dbReference type="EMBL" id="KGR11158.1"/>
    </source>
</evidence>
<dbReference type="InterPro" id="IPR001138">
    <property type="entry name" value="Zn2Cys6_DnaBD"/>
</dbReference>
<gene>
    <name evidence="10" type="ORF">MG3_03076</name>
</gene>
<sequence>MAKKKLNSTIKRSRTRSGCVTCRDRHIKCDEQQPVCKNCQKSNRKCYRGIRLNFTQYTFYNPDDNKPKELQQNEQPNSSHYAFPNLEPNPVSQKHRILDQSITIASLYDDLKKYKPYIHLHTPEDLRESDLQFQEDTYNSYISTSAINLRGKKLTKRDPGLSTSLSVINPTLESEIKPNPVILNQLSFHPPPNLNTGVLYPPTATAATTTTSSPTNHHLHPYFVSSIPNPQHHPMLDTSQHQETTSTDPNQFDYSHLSMPQSTPLLMKYDITTYVRLIETEKYYMLLDLANELDIWKKIIPSLCLQISENDSFLLDCLMSCSRNTSVNLLDLTNEQLNKWSQLKNAPVISERIQQFEHILISIVLILLGLYLNTTKVRLTDYHKVIFNNQAKLFSHVLRKIHTFITSNKPNSAVLTNAIQSITMLKFFIDKNYDFSYEFKNIQKGRVTDTSEEITYSNSNLYSNPDISYISTFNEYEIIYLNNSYQNLVHVDQSNSMSMGESQLYKDLLWYLMKVDFVINYPEAANNLVLDHNVVYQQITNASTDLSFSNNLNYLNPRSYANYFLKEFIIKVLSMGSNAIIEDANNRINTLFNFIDQSYMDPELKSQFHHCFTWTVRYIHPVSD</sequence>
<organism evidence="10 11">
    <name type="scientific">Candida albicans P78048</name>
    <dbReference type="NCBI Taxonomy" id="1094989"/>
    <lineage>
        <taxon>Eukaryota</taxon>
        <taxon>Fungi</taxon>
        <taxon>Dikarya</taxon>
        <taxon>Ascomycota</taxon>
        <taxon>Saccharomycotina</taxon>
        <taxon>Pichiomycetes</taxon>
        <taxon>Debaryomycetaceae</taxon>
        <taxon>Candida/Lodderomyces clade</taxon>
        <taxon>Candida</taxon>
    </lineage>
</organism>
<dbReference type="GO" id="GO:0000981">
    <property type="term" value="F:DNA-binding transcription factor activity, RNA polymerase II-specific"/>
    <property type="evidence" value="ECO:0007669"/>
    <property type="project" value="InterPro"/>
</dbReference>
<dbReference type="GO" id="GO:1900428">
    <property type="term" value="P:regulation of filamentous growth of a population of unicellular organisms"/>
    <property type="evidence" value="ECO:0007669"/>
    <property type="project" value="UniProtKB-ARBA"/>
</dbReference>
<evidence type="ECO:0000256" key="6">
    <source>
        <dbReference type="ARBA" id="ARBA00023163"/>
    </source>
</evidence>
<accession>A0AB34PTR9</accession>
<dbReference type="EMBL" id="AJIX01000019">
    <property type="protein sequence ID" value="KGR11158.1"/>
    <property type="molecule type" value="Genomic_DNA"/>
</dbReference>
<dbReference type="GO" id="GO:0070783">
    <property type="term" value="P:growth of unicellular organism as a thread of attached cells"/>
    <property type="evidence" value="ECO:0007669"/>
    <property type="project" value="UniProtKB-ARBA"/>
</dbReference>
<keyword evidence="1" id="KW-0479">Metal-binding</keyword>
<feature type="region of interest" description="Disordered" evidence="8">
    <location>
        <begin position="230"/>
        <end position="250"/>
    </location>
</feature>
<dbReference type="PROSITE" id="PS00463">
    <property type="entry name" value="ZN2_CY6_FUNGAL_1"/>
    <property type="match status" value="1"/>
</dbReference>
<dbReference type="SMR" id="A0AB34PTR9"/>
<keyword evidence="2" id="KW-0862">Zinc</keyword>
<comment type="caution">
    <text evidence="10">The sequence shown here is derived from an EMBL/GenBank/DDBJ whole genome shotgun (WGS) entry which is preliminary data.</text>
</comment>
<feature type="compositionally biased region" description="Polar residues" evidence="8">
    <location>
        <begin position="237"/>
        <end position="250"/>
    </location>
</feature>
<dbReference type="GO" id="GO:1900239">
    <property type="term" value="P:regulation of phenotypic switching"/>
    <property type="evidence" value="ECO:0007669"/>
    <property type="project" value="UniProtKB-ARBA"/>
</dbReference>
<dbReference type="GO" id="GO:0005634">
    <property type="term" value="C:nucleus"/>
    <property type="evidence" value="ECO:0007669"/>
    <property type="project" value="TreeGrafter"/>
</dbReference>
<keyword evidence="4" id="KW-0843">Virulence</keyword>
<keyword evidence="6" id="KW-0804">Transcription</keyword>